<dbReference type="Pfam" id="PF01899">
    <property type="entry name" value="MNHE"/>
    <property type="match status" value="1"/>
</dbReference>
<dbReference type="PANTHER" id="PTHR34584:SF1">
    <property type="entry name" value="NA(+)_H(+) ANTIPORTER SUBUNIT E1"/>
    <property type="match status" value="1"/>
</dbReference>
<keyword evidence="5 7" id="KW-1133">Transmembrane helix</keyword>
<dbReference type="AlphaFoldDB" id="A0A0S8K3L8"/>
<name>A0A0S8K3L8_UNCW3</name>
<evidence type="ECO:0000256" key="7">
    <source>
        <dbReference type="SAM" id="Phobius"/>
    </source>
</evidence>
<accession>A0A0S8K3L8</accession>
<dbReference type="GO" id="GO:0008324">
    <property type="term" value="F:monoatomic cation transmembrane transporter activity"/>
    <property type="evidence" value="ECO:0007669"/>
    <property type="project" value="InterPro"/>
</dbReference>
<comment type="subcellular location">
    <subcellularLocation>
        <location evidence="1">Cell membrane</location>
        <topology evidence="1">Multi-pass membrane protein</topology>
    </subcellularLocation>
</comment>
<dbReference type="Proteomes" id="UP000050975">
    <property type="component" value="Unassembled WGS sequence"/>
</dbReference>
<protein>
    <submittedName>
        <fullName evidence="8">Cation:proton antiporter</fullName>
    </submittedName>
</protein>
<gene>
    <name evidence="8" type="ORF">AMJ74_00670</name>
</gene>
<evidence type="ECO:0000256" key="2">
    <source>
        <dbReference type="ARBA" id="ARBA00006228"/>
    </source>
</evidence>
<organism evidence="8 9">
    <name type="scientific">candidate division WOR_3 bacterium SM1_77</name>
    <dbReference type="NCBI Taxonomy" id="1703778"/>
    <lineage>
        <taxon>Bacteria</taxon>
        <taxon>Bacteria division WOR-3</taxon>
    </lineage>
</organism>
<evidence type="ECO:0000313" key="8">
    <source>
        <dbReference type="EMBL" id="KPL15787.1"/>
    </source>
</evidence>
<reference evidence="8 9" key="1">
    <citation type="journal article" date="2015" name="Microbiome">
        <title>Genomic resolution of linkages in carbon, nitrogen, and sulfur cycling among widespread estuary sediment bacteria.</title>
        <authorList>
            <person name="Baker B.J."/>
            <person name="Lazar C.S."/>
            <person name="Teske A.P."/>
            <person name="Dick G.J."/>
        </authorList>
    </citation>
    <scope>NUCLEOTIDE SEQUENCE [LARGE SCALE GENOMIC DNA]</scope>
    <source>
        <strain evidence="8">SM1_77</strain>
    </source>
</reference>
<dbReference type="InterPro" id="IPR002758">
    <property type="entry name" value="Cation_antiport_E"/>
</dbReference>
<evidence type="ECO:0000256" key="6">
    <source>
        <dbReference type="ARBA" id="ARBA00023136"/>
    </source>
</evidence>
<evidence type="ECO:0000313" key="9">
    <source>
        <dbReference type="Proteomes" id="UP000050975"/>
    </source>
</evidence>
<comment type="caution">
    <text evidence="8">The sequence shown here is derived from an EMBL/GenBank/DDBJ whole genome shotgun (WGS) entry which is preliminary data.</text>
</comment>
<evidence type="ECO:0000256" key="3">
    <source>
        <dbReference type="ARBA" id="ARBA00022475"/>
    </source>
</evidence>
<comment type="similarity">
    <text evidence="2">Belongs to the CPA3 antiporters (TC 2.A.63) subunit E family.</text>
</comment>
<dbReference type="EMBL" id="LJVE01000005">
    <property type="protein sequence ID" value="KPL15787.1"/>
    <property type="molecule type" value="Genomic_DNA"/>
</dbReference>
<dbReference type="GO" id="GO:0005886">
    <property type="term" value="C:plasma membrane"/>
    <property type="evidence" value="ECO:0007669"/>
    <property type="project" value="UniProtKB-SubCell"/>
</dbReference>
<dbReference type="PANTHER" id="PTHR34584">
    <property type="entry name" value="NA(+)/H(+) ANTIPORTER SUBUNIT E1"/>
    <property type="match status" value="1"/>
</dbReference>
<evidence type="ECO:0000256" key="4">
    <source>
        <dbReference type="ARBA" id="ARBA00022692"/>
    </source>
</evidence>
<evidence type="ECO:0000256" key="1">
    <source>
        <dbReference type="ARBA" id="ARBA00004651"/>
    </source>
</evidence>
<feature type="transmembrane region" description="Helical" evidence="7">
    <location>
        <begin position="12"/>
        <end position="29"/>
    </location>
</feature>
<evidence type="ECO:0000256" key="5">
    <source>
        <dbReference type="ARBA" id="ARBA00022989"/>
    </source>
</evidence>
<keyword evidence="3" id="KW-1003">Cell membrane</keyword>
<keyword evidence="4 7" id="KW-0812">Transmembrane</keyword>
<feature type="transmembrane region" description="Helical" evidence="7">
    <location>
        <begin position="69"/>
        <end position="88"/>
    </location>
</feature>
<dbReference type="PIRSF" id="PIRSF019239">
    <property type="entry name" value="MrpE"/>
    <property type="match status" value="1"/>
</dbReference>
<keyword evidence="6 7" id="KW-0472">Membrane</keyword>
<feature type="transmembrane region" description="Helical" evidence="7">
    <location>
        <begin position="35"/>
        <end position="57"/>
    </location>
</feature>
<proteinExistence type="inferred from homology"/>
<sequence length="173" mass="20078">MTETKVTFQNRVKSFLWTFFLLLILWFLLTTTFDYQELCTGAIAALLIALFANEFYLRLGFPPISLKRLIYLIWYIIVLFIEIVKANFDVALRVINPLLPINPGVVIIQTKLTSDIAKTILANSITLTPGTFTLDIQEDRMLIHWIDVKVTDIEETTQVIGEKFEKYLRIIFQ</sequence>